<reference evidence="4 5" key="1">
    <citation type="journal article" date="2009" name="Stand. Genomic Sci.">
        <title>Complete genome sequence of Jonesia denitrificans type strain (Prevot 55134).</title>
        <authorList>
            <person name="Pukall R."/>
            <person name="Gehrich-Schroter G."/>
            <person name="Lapidus A."/>
            <person name="Nolan M."/>
            <person name="Glavina Del Rio T."/>
            <person name="Lucas S."/>
            <person name="Chen F."/>
            <person name="Tice H."/>
            <person name="Pitluck S."/>
            <person name="Cheng J.F."/>
            <person name="Copeland A."/>
            <person name="Saunders E."/>
            <person name="Brettin T."/>
            <person name="Detter J.C."/>
            <person name="Bruce D."/>
            <person name="Goodwin L."/>
            <person name="Pati A."/>
            <person name="Ivanova N."/>
            <person name="Mavromatis K."/>
            <person name="Ovchinnikova G."/>
            <person name="Chen A."/>
            <person name="Palaniappan K."/>
            <person name="Land M."/>
            <person name="Hauser L."/>
            <person name="Chang Y.J."/>
            <person name="Jeffries C.D."/>
            <person name="Chain P."/>
            <person name="Goker M."/>
            <person name="Bristow J."/>
            <person name="Eisen J.A."/>
            <person name="Markowitz V."/>
            <person name="Hugenholtz P."/>
            <person name="Kyrpides N.C."/>
            <person name="Klenk H.P."/>
            <person name="Han C."/>
        </authorList>
    </citation>
    <scope>NUCLEOTIDE SEQUENCE [LARGE SCALE GENOMIC DNA]</scope>
    <source>
        <strain evidence="5">ATCC 14870 / DSM 20603 / BCRC 15368 / CIP 55.134 / JCM 11481 / NBRC 15587 / NCTC 10816 / Prevot 55134</strain>
    </source>
</reference>
<feature type="region of interest" description="Disordered" evidence="3">
    <location>
        <begin position="70"/>
        <end position="108"/>
    </location>
</feature>
<gene>
    <name evidence="4" type="ordered locus">Jden_1202</name>
</gene>
<dbReference type="MEROPS" id="U72.001"/>
<proteinExistence type="inferred from homology"/>
<dbReference type="RefSeq" id="WP_015771486.1">
    <property type="nucleotide sequence ID" value="NC_013174.1"/>
</dbReference>
<evidence type="ECO:0000313" key="4">
    <source>
        <dbReference type="EMBL" id="ACV08858.1"/>
    </source>
</evidence>
<evidence type="ECO:0000313" key="5">
    <source>
        <dbReference type="Proteomes" id="UP000000628"/>
    </source>
</evidence>
<dbReference type="NCBIfam" id="TIGR03688">
    <property type="entry name" value="depupylase_Dop"/>
    <property type="match status" value="1"/>
</dbReference>
<dbReference type="InterPro" id="IPR022366">
    <property type="entry name" value="Pup_deamidase"/>
</dbReference>
<dbReference type="EMBL" id="CP001706">
    <property type="protein sequence ID" value="ACV08858.1"/>
    <property type="molecule type" value="Genomic_DNA"/>
</dbReference>
<evidence type="ECO:0000256" key="2">
    <source>
        <dbReference type="PIRSR" id="PIRSR018077-1"/>
    </source>
</evidence>
<sequence>MTVRRIMGIETEYGITQQGNPRANPMLMSSQIVTAYRAVSTQARQHARWDYIDEDPLADARGFRLQRASAHPSLLTDDPTTPAPSGDDHGVHAQPLARPTTETYDDPSAANAILTNGARLYVDHAHPEYSSPEVSNPRDAVIWDAAGEHIMRSAAHHLHQSMGIDLQLYKNNTDGKGASYGTHENYLVKREVPFTDLATFLTSHFVTRQIYTGQGRVGLGTTGQQPGFQISQRADFIEAEIGLETTLRRPIINTRDEPHADRSRWRRLHVIIGDANVMHHPTWLKLGTTSLILWVLEHLDNHQDLHNELAALTLANPVDTVHQVSRDLTCTTPLTLTNGNQLTAIEIQRRYLNIVTTALTRHTNDIDTDTAEILTAWDHTLTQLTHDPLTCQRTIEWVAKYRLLNAMRERHNLTWDHPKLAMMDIQWSDVRPERGLCRTLQRKGHIDTLVTDDDITHAIGHPPTDTRAYFRGEVMDRYPHVVTGASWDSVIFDLPSSPTLHRIPMTDPWRGTQTHVGTLFTQHPDPTEFVHALMGTPPPNTTG</sequence>
<dbReference type="KEGG" id="jde:Jden_1202"/>
<dbReference type="GO" id="GO:0070490">
    <property type="term" value="P:protein pupylation"/>
    <property type="evidence" value="ECO:0007669"/>
    <property type="project" value="TreeGrafter"/>
</dbReference>
<evidence type="ECO:0000256" key="1">
    <source>
        <dbReference type="ARBA" id="ARBA00009114"/>
    </source>
</evidence>
<dbReference type="GO" id="GO:0008233">
    <property type="term" value="F:peptidase activity"/>
    <property type="evidence" value="ECO:0007669"/>
    <property type="project" value="InterPro"/>
</dbReference>
<dbReference type="GO" id="GO:0016811">
    <property type="term" value="F:hydrolase activity, acting on carbon-nitrogen (but not peptide) bonds, in linear amides"/>
    <property type="evidence" value="ECO:0007669"/>
    <property type="project" value="InterPro"/>
</dbReference>
<dbReference type="PANTHER" id="PTHR42307">
    <property type="entry name" value="PUP DEAMIDASE/DEPUPYLASE"/>
    <property type="match status" value="1"/>
</dbReference>
<dbReference type="GO" id="GO:0010498">
    <property type="term" value="P:proteasomal protein catabolic process"/>
    <property type="evidence" value="ECO:0007669"/>
    <property type="project" value="InterPro"/>
</dbReference>
<dbReference type="STRING" id="471856.Jden_1202"/>
<comment type="similarity">
    <text evidence="1">Belongs to the Pup ligase/Pup deamidase family. Pup deamidase subfamily.</text>
</comment>
<dbReference type="GO" id="GO:0005524">
    <property type="term" value="F:ATP binding"/>
    <property type="evidence" value="ECO:0007669"/>
    <property type="project" value="TreeGrafter"/>
</dbReference>
<protein>
    <recommendedName>
        <fullName evidence="6">Proteasome accessory factor PafA2</fullName>
    </recommendedName>
</protein>
<dbReference type="Proteomes" id="UP000000628">
    <property type="component" value="Chromosome"/>
</dbReference>
<keyword evidence="5" id="KW-1185">Reference proteome</keyword>
<dbReference type="InterPro" id="IPR004347">
    <property type="entry name" value="Pup_ligase/deamidase"/>
</dbReference>
<dbReference type="GO" id="GO:0019941">
    <property type="term" value="P:modification-dependent protein catabolic process"/>
    <property type="evidence" value="ECO:0007669"/>
    <property type="project" value="InterPro"/>
</dbReference>
<organism evidence="4 5">
    <name type="scientific">Jonesia denitrificans (strain ATCC 14870 / DSM 20603 / BCRC 15368 / CIP 55.134 / JCM 11481 / NBRC 15587 / NCTC 10816 / Prevot 55134)</name>
    <name type="common">Listeria denitrificans</name>
    <dbReference type="NCBI Taxonomy" id="471856"/>
    <lineage>
        <taxon>Bacteria</taxon>
        <taxon>Bacillati</taxon>
        <taxon>Actinomycetota</taxon>
        <taxon>Actinomycetes</taxon>
        <taxon>Micrococcales</taxon>
        <taxon>Jonesiaceae</taxon>
        <taxon>Jonesia</taxon>
    </lineage>
</organism>
<accession>C7R401</accession>
<dbReference type="AlphaFoldDB" id="C7R401"/>
<name>C7R401_JONDD</name>
<evidence type="ECO:0000256" key="3">
    <source>
        <dbReference type="SAM" id="MobiDB-lite"/>
    </source>
</evidence>
<dbReference type="eggNOG" id="COG4122">
    <property type="taxonomic scope" value="Bacteria"/>
</dbReference>
<feature type="active site" description="Proton acceptor" evidence="2">
    <location>
        <position position="123"/>
    </location>
</feature>
<dbReference type="HOGENOM" id="CLU_040524_1_0_11"/>
<dbReference type="PANTHER" id="PTHR42307:SF2">
    <property type="entry name" value="PUP DEAMIDASE_DEPUPYLASE"/>
    <property type="match status" value="1"/>
</dbReference>
<dbReference type="PIRSF" id="PIRSF018077">
    <property type="entry name" value="UCP018077"/>
    <property type="match status" value="1"/>
</dbReference>
<evidence type="ECO:0008006" key="6">
    <source>
        <dbReference type="Google" id="ProtNLM"/>
    </source>
</evidence>
<dbReference type="Pfam" id="PF03136">
    <property type="entry name" value="Pup_ligase"/>
    <property type="match status" value="1"/>
</dbReference>